<accession>A0AAD4LYW7</accession>
<dbReference type="EMBL" id="WTXG01000054">
    <property type="protein sequence ID" value="KAI0295859.1"/>
    <property type="molecule type" value="Genomic_DNA"/>
</dbReference>
<dbReference type="EC" id="4.2.1.17" evidence="2"/>
<dbReference type="GO" id="GO:0004300">
    <property type="term" value="F:enoyl-CoA hydratase activity"/>
    <property type="evidence" value="ECO:0007669"/>
    <property type="project" value="UniProtKB-EC"/>
</dbReference>
<protein>
    <recommendedName>
        <fullName evidence="6">Probable enoyl-CoA hydratase, mitochondrial</fullName>
        <ecNumber evidence="2">4.2.1.17</ecNumber>
    </recommendedName>
</protein>
<name>A0AAD4LYW7_9AGAM</name>
<dbReference type="AlphaFoldDB" id="A0AAD4LYW7"/>
<sequence>MSPLLFRRWRFITRAAPILLTNRPPYKFTFASVSAARFMSAFSSKQYENIIASSPEPGVALVTLNRPKALNALNSALFAELNEALQFADADREIGAIVITGSEKAFAAGADIKEMKDKSFSDVYQNKFLETWQQITTIRKPIIAAVSGYALGGGCELALMADILLASSTAKFGQPEVNIGTITGGGGSQRLARAVGKSRAMELTLTGRTWSAREAADWGMASRVVEEEKEGAVVREAVKLAAEIASKSQLAVQAQKEAVNVAFEQGLSEGLKTERRLFHMTFATADQKEGMAAFAEKRKPNFTHS</sequence>
<comment type="similarity">
    <text evidence="1 7">Belongs to the enoyl-CoA hydratase/isomerase family.</text>
</comment>
<dbReference type="FunFam" id="1.10.12.10:FF:000001">
    <property type="entry name" value="Probable enoyl-CoA hydratase, mitochondrial"/>
    <property type="match status" value="1"/>
</dbReference>
<evidence type="ECO:0000256" key="5">
    <source>
        <dbReference type="ARBA" id="ARBA00023239"/>
    </source>
</evidence>
<proteinExistence type="inferred from homology"/>
<dbReference type="SUPFAM" id="SSF52096">
    <property type="entry name" value="ClpP/crotonase"/>
    <property type="match status" value="1"/>
</dbReference>
<dbReference type="GO" id="GO:0005739">
    <property type="term" value="C:mitochondrion"/>
    <property type="evidence" value="ECO:0007669"/>
    <property type="project" value="TreeGrafter"/>
</dbReference>
<dbReference type="InterPro" id="IPR001753">
    <property type="entry name" value="Enoyl-CoA_hydra/iso"/>
</dbReference>
<evidence type="ECO:0000256" key="3">
    <source>
        <dbReference type="ARBA" id="ARBA00022832"/>
    </source>
</evidence>
<dbReference type="InterPro" id="IPR014748">
    <property type="entry name" value="Enoyl-CoA_hydra_C"/>
</dbReference>
<keyword evidence="9" id="KW-1185">Reference proteome</keyword>
<keyword evidence="5" id="KW-0456">Lyase</keyword>
<dbReference type="InterPro" id="IPR029045">
    <property type="entry name" value="ClpP/crotonase-like_dom_sf"/>
</dbReference>
<keyword evidence="3" id="KW-0276">Fatty acid metabolism</keyword>
<evidence type="ECO:0000256" key="4">
    <source>
        <dbReference type="ARBA" id="ARBA00023098"/>
    </source>
</evidence>
<reference evidence="8" key="1">
    <citation type="journal article" date="2022" name="New Phytol.">
        <title>Evolutionary transition to the ectomycorrhizal habit in the genomes of a hyperdiverse lineage of mushroom-forming fungi.</title>
        <authorList>
            <person name="Looney B."/>
            <person name="Miyauchi S."/>
            <person name="Morin E."/>
            <person name="Drula E."/>
            <person name="Courty P.E."/>
            <person name="Kohler A."/>
            <person name="Kuo A."/>
            <person name="LaButti K."/>
            <person name="Pangilinan J."/>
            <person name="Lipzen A."/>
            <person name="Riley R."/>
            <person name="Andreopoulos W."/>
            <person name="He G."/>
            <person name="Johnson J."/>
            <person name="Nolan M."/>
            <person name="Tritt A."/>
            <person name="Barry K.W."/>
            <person name="Grigoriev I.V."/>
            <person name="Nagy L.G."/>
            <person name="Hibbett D."/>
            <person name="Henrissat B."/>
            <person name="Matheny P.B."/>
            <person name="Labbe J."/>
            <person name="Martin F.M."/>
        </authorList>
    </citation>
    <scope>NUCLEOTIDE SEQUENCE</scope>
    <source>
        <strain evidence="8">BPL690</strain>
    </source>
</reference>
<keyword evidence="4" id="KW-0443">Lipid metabolism</keyword>
<dbReference type="Gene3D" id="1.10.12.10">
    <property type="entry name" value="Lyase 2-enoyl-coa Hydratase, Chain A, domain 2"/>
    <property type="match status" value="1"/>
</dbReference>
<organism evidence="8 9">
    <name type="scientific">Multifurca ochricompacta</name>
    <dbReference type="NCBI Taxonomy" id="376703"/>
    <lineage>
        <taxon>Eukaryota</taxon>
        <taxon>Fungi</taxon>
        <taxon>Dikarya</taxon>
        <taxon>Basidiomycota</taxon>
        <taxon>Agaricomycotina</taxon>
        <taxon>Agaricomycetes</taxon>
        <taxon>Russulales</taxon>
        <taxon>Russulaceae</taxon>
        <taxon>Multifurca</taxon>
    </lineage>
</organism>
<dbReference type="Proteomes" id="UP001203297">
    <property type="component" value="Unassembled WGS sequence"/>
</dbReference>
<dbReference type="FunFam" id="3.90.226.10:FF:000019">
    <property type="entry name" value="Enoyl-CoA hydratase, mitochondrial"/>
    <property type="match status" value="1"/>
</dbReference>
<evidence type="ECO:0000256" key="1">
    <source>
        <dbReference type="ARBA" id="ARBA00005254"/>
    </source>
</evidence>
<evidence type="ECO:0000256" key="6">
    <source>
        <dbReference type="ARBA" id="ARBA00073937"/>
    </source>
</evidence>
<dbReference type="Gene3D" id="3.90.226.10">
    <property type="entry name" value="2-enoyl-CoA Hydratase, Chain A, domain 1"/>
    <property type="match status" value="1"/>
</dbReference>
<dbReference type="GO" id="GO:0006635">
    <property type="term" value="P:fatty acid beta-oxidation"/>
    <property type="evidence" value="ECO:0007669"/>
    <property type="project" value="TreeGrafter"/>
</dbReference>
<dbReference type="CDD" id="cd06558">
    <property type="entry name" value="crotonase-like"/>
    <property type="match status" value="1"/>
</dbReference>
<dbReference type="PROSITE" id="PS00166">
    <property type="entry name" value="ENOYL_COA_HYDRATASE"/>
    <property type="match status" value="1"/>
</dbReference>
<evidence type="ECO:0000313" key="9">
    <source>
        <dbReference type="Proteomes" id="UP001203297"/>
    </source>
</evidence>
<dbReference type="InterPro" id="IPR018376">
    <property type="entry name" value="Enoyl-CoA_hyd/isom_CS"/>
</dbReference>
<gene>
    <name evidence="8" type="ORF">B0F90DRAFT_1749004</name>
</gene>
<comment type="caution">
    <text evidence="8">The sequence shown here is derived from an EMBL/GenBank/DDBJ whole genome shotgun (WGS) entry which is preliminary data.</text>
</comment>
<evidence type="ECO:0000256" key="2">
    <source>
        <dbReference type="ARBA" id="ARBA00012076"/>
    </source>
</evidence>
<evidence type="ECO:0000256" key="7">
    <source>
        <dbReference type="RuleBase" id="RU003707"/>
    </source>
</evidence>
<dbReference type="PANTHER" id="PTHR11941:SF54">
    <property type="entry name" value="ENOYL-COA HYDRATASE, MITOCHONDRIAL"/>
    <property type="match status" value="1"/>
</dbReference>
<dbReference type="Pfam" id="PF00378">
    <property type="entry name" value="ECH_1"/>
    <property type="match status" value="1"/>
</dbReference>
<dbReference type="PANTHER" id="PTHR11941">
    <property type="entry name" value="ENOYL-COA HYDRATASE-RELATED"/>
    <property type="match status" value="1"/>
</dbReference>
<evidence type="ECO:0000313" key="8">
    <source>
        <dbReference type="EMBL" id="KAI0295859.1"/>
    </source>
</evidence>